<evidence type="ECO:0000256" key="1">
    <source>
        <dbReference type="ARBA" id="ARBA00022679"/>
    </source>
</evidence>
<dbReference type="GO" id="GO:0016740">
    <property type="term" value="F:transferase activity"/>
    <property type="evidence" value="ECO:0007669"/>
    <property type="project" value="UniProtKB-KW"/>
</dbReference>
<protein>
    <submittedName>
        <fullName evidence="4">Glycosyltransferase</fullName>
    </submittedName>
</protein>
<evidence type="ECO:0000259" key="2">
    <source>
        <dbReference type="Pfam" id="PF00535"/>
    </source>
</evidence>
<dbReference type="EMBL" id="STGJ01000007">
    <property type="protein sequence ID" value="TIC83440.1"/>
    <property type="molecule type" value="Genomic_DNA"/>
</dbReference>
<reference evidence="4 5" key="1">
    <citation type="submission" date="2019-04" db="EMBL/GenBank/DDBJ databases">
        <title>Crenobacter sp. nov.</title>
        <authorList>
            <person name="Shi S."/>
        </authorList>
    </citation>
    <scope>NUCLEOTIDE SEQUENCE [LARGE SCALE GENOMIC DNA]</scope>
    <source>
        <strain evidence="4 5">GY 70310</strain>
    </source>
</reference>
<dbReference type="InterPro" id="IPR050834">
    <property type="entry name" value="Glycosyltransf_2"/>
</dbReference>
<feature type="domain" description="Galactosyltransferase C-terminal" evidence="3">
    <location>
        <begin position="177"/>
        <end position="225"/>
    </location>
</feature>
<gene>
    <name evidence="4" type="ORF">E5K04_07730</name>
</gene>
<comment type="caution">
    <text evidence="4">The sequence shown here is derived from an EMBL/GenBank/DDBJ whole genome shotgun (WGS) entry which is preliminary data.</text>
</comment>
<accession>A0A4T0UWI2</accession>
<evidence type="ECO:0000313" key="5">
    <source>
        <dbReference type="Proteomes" id="UP000308891"/>
    </source>
</evidence>
<dbReference type="InterPro" id="IPR029044">
    <property type="entry name" value="Nucleotide-diphossugar_trans"/>
</dbReference>
<dbReference type="RefSeq" id="WP_136552676.1">
    <property type="nucleotide sequence ID" value="NZ_STGJ01000007.1"/>
</dbReference>
<feature type="domain" description="Glycosyltransferase 2-like" evidence="2">
    <location>
        <begin position="4"/>
        <end position="133"/>
    </location>
</feature>
<sequence length="282" mass="32032">MKVSVIVSTYNRPDALQAVLEGFCHQQVGTREWEVIIADDGSDEATARVVEAFRERMAGRFKHVWHADQGFRLAEIRNRAAMQASGDYLVFLDGDCIPLPDFIAQQAILAEAGWVVAGNRILLGQAFTESYLSGRDKPVFAWTWLDWGIRRLHGSINNALGWLRLPLPKWRQKRAQDWRLLRGCNIGVWKQDFLAVDGFDATFSGWGYEDSDFAVRLLRHGARLKNGRFAVPVMHLWHRENDRSQSGENWARFEASLHGSHVRAVSGLSGLLAEHEHEGRTE</sequence>
<dbReference type="Gene3D" id="3.90.550.10">
    <property type="entry name" value="Spore Coat Polysaccharide Biosynthesis Protein SpsA, Chain A"/>
    <property type="match status" value="1"/>
</dbReference>
<keyword evidence="5" id="KW-1185">Reference proteome</keyword>
<evidence type="ECO:0000313" key="4">
    <source>
        <dbReference type="EMBL" id="TIC83440.1"/>
    </source>
</evidence>
<dbReference type="AlphaFoldDB" id="A0A4T0UWI2"/>
<dbReference type="CDD" id="cd06420">
    <property type="entry name" value="GT2_Chondriotin_Pol_N"/>
    <property type="match status" value="1"/>
</dbReference>
<dbReference type="InterPro" id="IPR027791">
    <property type="entry name" value="Galactosyl_T_C"/>
</dbReference>
<organism evidence="4 5">
    <name type="scientific">Crenobacter intestini</name>
    <dbReference type="NCBI Taxonomy" id="2563443"/>
    <lineage>
        <taxon>Bacteria</taxon>
        <taxon>Pseudomonadati</taxon>
        <taxon>Pseudomonadota</taxon>
        <taxon>Betaproteobacteria</taxon>
        <taxon>Neisseriales</taxon>
        <taxon>Neisseriaceae</taxon>
        <taxon>Crenobacter</taxon>
    </lineage>
</organism>
<name>A0A4T0UWI2_9NEIS</name>
<dbReference type="Pfam" id="PF02709">
    <property type="entry name" value="Glyco_transf_7C"/>
    <property type="match status" value="1"/>
</dbReference>
<proteinExistence type="predicted"/>
<dbReference type="Pfam" id="PF00535">
    <property type="entry name" value="Glycos_transf_2"/>
    <property type="match status" value="1"/>
</dbReference>
<dbReference type="InterPro" id="IPR001173">
    <property type="entry name" value="Glyco_trans_2-like"/>
</dbReference>
<evidence type="ECO:0000259" key="3">
    <source>
        <dbReference type="Pfam" id="PF02709"/>
    </source>
</evidence>
<dbReference type="PANTHER" id="PTHR43685">
    <property type="entry name" value="GLYCOSYLTRANSFERASE"/>
    <property type="match status" value="1"/>
</dbReference>
<dbReference type="Proteomes" id="UP000308891">
    <property type="component" value="Unassembled WGS sequence"/>
</dbReference>
<dbReference type="SUPFAM" id="SSF53448">
    <property type="entry name" value="Nucleotide-diphospho-sugar transferases"/>
    <property type="match status" value="1"/>
</dbReference>
<dbReference type="OrthoDB" id="9815923at2"/>
<keyword evidence="1 4" id="KW-0808">Transferase</keyword>
<dbReference type="PANTHER" id="PTHR43685:SF3">
    <property type="entry name" value="SLR2126 PROTEIN"/>
    <property type="match status" value="1"/>
</dbReference>